<feature type="non-terminal residue" evidence="2">
    <location>
        <position position="137"/>
    </location>
</feature>
<feature type="compositionally biased region" description="Polar residues" evidence="1">
    <location>
        <begin position="112"/>
        <end position="122"/>
    </location>
</feature>
<comment type="caution">
    <text evidence="2">The sequence shown here is derived from an EMBL/GenBank/DDBJ whole genome shotgun (WGS) entry which is preliminary data.</text>
</comment>
<organism evidence="2 3">
    <name type="scientific">Racocetra fulgida</name>
    <dbReference type="NCBI Taxonomy" id="60492"/>
    <lineage>
        <taxon>Eukaryota</taxon>
        <taxon>Fungi</taxon>
        <taxon>Fungi incertae sedis</taxon>
        <taxon>Mucoromycota</taxon>
        <taxon>Glomeromycotina</taxon>
        <taxon>Glomeromycetes</taxon>
        <taxon>Diversisporales</taxon>
        <taxon>Gigasporaceae</taxon>
        <taxon>Racocetra</taxon>
    </lineage>
</organism>
<protein>
    <submittedName>
        <fullName evidence="2">12429_t:CDS:1</fullName>
    </submittedName>
</protein>
<dbReference type="Proteomes" id="UP000789396">
    <property type="component" value="Unassembled WGS sequence"/>
</dbReference>
<dbReference type="AlphaFoldDB" id="A0A9N9EJ01"/>
<evidence type="ECO:0000313" key="2">
    <source>
        <dbReference type="EMBL" id="CAG8681651.1"/>
    </source>
</evidence>
<feature type="region of interest" description="Disordered" evidence="1">
    <location>
        <begin position="112"/>
        <end position="137"/>
    </location>
</feature>
<evidence type="ECO:0000256" key="1">
    <source>
        <dbReference type="SAM" id="MobiDB-lite"/>
    </source>
</evidence>
<dbReference type="OrthoDB" id="2368970at2759"/>
<accession>A0A9N9EJ01</accession>
<sequence length="137" mass="16404">MVKWKREREDRIVKDYKYDFVDVHEFEQHDCFHKDRENWKDKVAFYVFFAFKDRILDANTKGQTKGQQPTLPTLVDDYALPQYNGPPDQLKYNVGAEKQGYYVQNPNIYDQQRDSISSNPVRESSPVPHFHNYNIPR</sequence>
<dbReference type="EMBL" id="CAJVPZ010017658">
    <property type="protein sequence ID" value="CAG8681651.1"/>
    <property type="molecule type" value="Genomic_DNA"/>
</dbReference>
<gene>
    <name evidence="2" type="ORF">RFULGI_LOCUS9638</name>
</gene>
<name>A0A9N9EJ01_9GLOM</name>
<reference evidence="2" key="1">
    <citation type="submission" date="2021-06" db="EMBL/GenBank/DDBJ databases">
        <authorList>
            <person name="Kallberg Y."/>
            <person name="Tangrot J."/>
            <person name="Rosling A."/>
        </authorList>
    </citation>
    <scope>NUCLEOTIDE SEQUENCE</scope>
    <source>
        <strain evidence="2">IN212</strain>
    </source>
</reference>
<evidence type="ECO:0000313" key="3">
    <source>
        <dbReference type="Proteomes" id="UP000789396"/>
    </source>
</evidence>
<keyword evidence="3" id="KW-1185">Reference proteome</keyword>
<proteinExistence type="predicted"/>